<evidence type="ECO:0000256" key="9">
    <source>
        <dbReference type="SAM" id="Phobius"/>
    </source>
</evidence>
<dbReference type="InterPro" id="IPR005198">
    <property type="entry name" value="Glyco_hydro_76"/>
</dbReference>
<keyword evidence="12" id="KW-1185">Reference proteome</keyword>
<gene>
    <name evidence="11" type="ORF">AMS68_006381</name>
</gene>
<keyword evidence="9" id="KW-1133">Transmembrane helix</keyword>
<evidence type="ECO:0000256" key="5">
    <source>
        <dbReference type="ARBA" id="ARBA00022801"/>
    </source>
</evidence>
<evidence type="ECO:0000256" key="3">
    <source>
        <dbReference type="ARBA" id="ARBA00012350"/>
    </source>
</evidence>
<protein>
    <recommendedName>
        <fullName evidence="3 8">Mannan endo-1,6-alpha-mannosidase</fullName>
        <ecNumber evidence="3 8">3.2.1.101</ecNumber>
    </recommendedName>
</protein>
<dbReference type="PANTHER" id="PTHR12145:SF36">
    <property type="entry name" value="MANNAN ENDO-1,6-ALPHA-MANNOSIDASE DCW1"/>
    <property type="match status" value="1"/>
</dbReference>
<comment type="catalytic activity">
    <reaction evidence="1 8">
        <text>Random hydrolysis of (1-&gt;6)-alpha-D-mannosidic linkages in unbranched (1-&gt;6)-mannans.</text>
        <dbReference type="EC" id="3.2.1.101"/>
    </reaction>
</comment>
<feature type="transmembrane region" description="Helical" evidence="9">
    <location>
        <begin position="406"/>
        <end position="428"/>
    </location>
</feature>
<evidence type="ECO:0000256" key="6">
    <source>
        <dbReference type="ARBA" id="ARBA00023180"/>
    </source>
</evidence>
<dbReference type="Gene3D" id="1.50.10.20">
    <property type="match status" value="1"/>
</dbReference>
<evidence type="ECO:0000256" key="1">
    <source>
        <dbReference type="ARBA" id="ARBA00001452"/>
    </source>
</evidence>
<dbReference type="Pfam" id="PF03663">
    <property type="entry name" value="Glyco_hydro_76"/>
    <property type="match status" value="1"/>
</dbReference>
<accession>A0A6H0Y1H5</accession>
<feature type="signal peptide" evidence="10">
    <location>
        <begin position="1"/>
        <end position="19"/>
    </location>
</feature>
<evidence type="ECO:0000256" key="4">
    <source>
        <dbReference type="ARBA" id="ARBA00022729"/>
    </source>
</evidence>
<sequence length="429" mass="46898">MLLSTSCFAISILLGMSTAIQLDVNNQDSIKAAAKTIAHGMVSYYTGDQYGQTPGLLPEGYYWWEAGAMFGSLINYWYYTGDTTYNSIVMEAMLYQAAPTQDFMPQNQSRTLGNDDQAFWAISAMQAAEYNFENPPADSPQFNNGYDYKNSISQGCFFDLAARLGAYTGNTSYFDHADQMWEWSTRIGLVNTTDYAVFDGSDDKLNCTELNHLEWSYNNGIFLHGAAVMWNQTNGTRQALWRTRMEGLIAHSDIFFNNSNTIMTEQACESANNCNTDQQSFKAYLSRWQAATIKLAPWTTDLLFPRLKTSAQAAAQSCSGGTDGVTCGGRWWWMNSNGSTTQWDGRYGAGQQMSALEVVQSLLQPYVSGPMGNGTGATSIGDAGAGTARAGNDPTILAPITTADRAGAGILTVMAVAFTVGGGWWLCFV</sequence>
<evidence type="ECO:0000256" key="8">
    <source>
        <dbReference type="PIRNR" id="PIRNR016302"/>
    </source>
</evidence>
<comment type="similarity">
    <text evidence="2 8">Belongs to the glycosyl hydrolase 76 family.</text>
</comment>
<feature type="chain" id="PRO_5026310089" description="Mannan endo-1,6-alpha-mannosidase" evidence="10">
    <location>
        <begin position="20"/>
        <end position="429"/>
    </location>
</feature>
<evidence type="ECO:0000256" key="2">
    <source>
        <dbReference type="ARBA" id="ARBA00009699"/>
    </source>
</evidence>
<dbReference type="GO" id="GO:0016052">
    <property type="term" value="P:carbohydrate catabolic process"/>
    <property type="evidence" value="ECO:0007669"/>
    <property type="project" value="InterPro"/>
</dbReference>
<keyword evidence="7 8" id="KW-0326">Glycosidase</keyword>
<dbReference type="OrthoDB" id="4187847at2759"/>
<dbReference type="GO" id="GO:0009272">
    <property type="term" value="P:fungal-type cell wall biogenesis"/>
    <property type="evidence" value="ECO:0007669"/>
    <property type="project" value="TreeGrafter"/>
</dbReference>
<dbReference type="SUPFAM" id="SSF48208">
    <property type="entry name" value="Six-hairpin glycosidases"/>
    <property type="match status" value="1"/>
</dbReference>
<dbReference type="AlphaFoldDB" id="A0A6H0Y1H5"/>
<dbReference type="InterPro" id="IPR008928">
    <property type="entry name" value="6-hairpin_glycosidase_sf"/>
</dbReference>
<reference evidence="11 12" key="1">
    <citation type="journal article" date="2016" name="Sci. Rep.">
        <title>Peltaster fructicola genome reveals evolution from an invasive phytopathogen to an ectophytic parasite.</title>
        <authorList>
            <person name="Xu C."/>
            <person name="Chen H."/>
            <person name="Gleason M.L."/>
            <person name="Xu J.R."/>
            <person name="Liu H."/>
            <person name="Zhang R."/>
            <person name="Sun G."/>
        </authorList>
    </citation>
    <scope>NUCLEOTIDE SEQUENCE [LARGE SCALE GENOMIC DNA]</scope>
    <source>
        <strain evidence="11 12">LNHT1506</strain>
    </source>
</reference>
<dbReference type="PANTHER" id="PTHR12145">
    <property type="entry name" value="MANNAN ENDO-1,6-ALPHA-MANNOSIDASE DCW1"/>
    <property type="match status" value="1"/>
</dbReference>
<dbReference type="EC" id="3.2.1.101" evidence="3 8"/>
<evidence type="ECO:0000313" key="12">
    <source>
        <dbReference type="Proteomes" id="UP000503462"/>
    </source>
</evidence>
<keyword evidence="4 10" id="KW-0732">Signal</keyword>
<keyword evidence="9" id="KW-0472">Membrane</keyword>
<evidence type="ECO:0000256" key="7">
    <source>
        <dbReference type="ARBA" id="ARBA00023295"/>
    </source>
</evidence>
<evidence type="ECO:0000313" key="11">
    <source>
        <dbReference type="EMBL" id="QIX00864.1"/>
    </source>
</evidence>
<evidence type="ECO:0000256" key="10">
    <source>
        <dbReference type="SAM" id="SignalP"/>
    </source>
</evidence>
<name>A0A6H0Y1H5_9PEZI</name>
<keyword evidence="9" id="KW-0812">Transmembrane</keyword>
<proteinExistence type="inferred from homology"/>
<dbReference type="Proteomes" id="UP000503462">
    <property type="component" value="Chromosome 4"/>
</dbReference>
<keyword evidence="5 8" id="KW-0378">Hydrolase</keyword>
<dbReference type="PIRSF" id="PIRSF016302">
    <property type="entry name" value="Man_a_manosd"/>
    <property type="match status" value="1"/>
</dbReference>
<keyword evidence="6" id="KW-0325">Glycoprotein</keyword>
<dbReference type="InterPro" id="IPR014480">
    <property type="entry name" value="Mannan-1_6-alpha_mannosidase"/>
</dbReference>
<dbReference type="GO" id="GO:0008496">
    <property type="term" value="F:mannan endo-1,6-alpha-mannosidase activity"/>
    <property type="evidence" value="ECO:0007669"/>
    <property type="project" value="UniProtKB-UniRule"/>
</dbReference>
<organism evidence="11 12">
    <name type="scientific">Peltaster fructicola</name>
    <dbReference type="NCBI Taxonomy" id="286661"/>
    <lineage>
        <taxon>Eukaryota</taxon>
        <taxon>Fungi</taxon>
        <taxon>Dikarya</taxon>
        <taxon>Ascomycota</taxon>
        <taxon>Pezizomycotina</taxon>
        <taxon>Dothideomycetes</taxon>
        <taxon>Dothideomycetes incertae sedis</taxon>
        <taxon>Peltaster</taxon>
    </lineage>
</organism>
<dbReference type="EMBL" id="CP051142">
    <property type="protein sequence ID" value="QIX00864.1"/>
    <property type="molecule type" value="Genomic_DNA"/>
</dbReference>